<evidence type="ECO:0000256" key="1">
    <source>
        <dbReference type="SAM" id="SignalP"/>
    </source>
</evidence>
<accession>A0ABX7QLT1</accession>
<feature type="chain" id="PRO_5046405356" evidence="1">
    <location>
        <begin position="18"/>
        <end position="678"/>
    </location>
</feature>
<dbReference type="Proteomes" id="UP000663440">
    <property type="component" value="Chromosome"/>
</dbReference>
<feature type="signal peptide" evidence="1">
    <location>
        <begin position="1"/>
        <end position="17"/>
    </location>
</feature>
<sequence>MKKITIILLISSTFMMAQTKPVVTKFGEIVNINPFVNNGLTAVNGYIQLGGALTQPSVLTTDVYTLALLGIPSGTASDNILVNDPATGILKKTTTAALIANAWRITGNAGIDPLIQFLGTPDANDLVFQTNLVERLRMPSTGLVGIGTAAPTTALEITAATNPLKLNGLQAGNTATDNIVVTDNTGILKTTLTPDVLLNPVWKTTGNTGTTAGTNFIGTIDAQDQVFKTNSVERIRISNTNGFTGIGLPNNTAYGTTPNYMLDVVDDVHISSSRIENTSARLIMENQNTVAGSTDLGVGMYVLDGQNNGSRRQWFMGKGYLPEGTGGNDNFMLTSGLTDNLNYSYAQATNTNVKTHLYVDGKNNHIGIGTINPTTALEISSNGVTPSPLKLNGLQAGTATDDIVLVDNTGVLKTLARNIAADNLGNHTASKTLDMSNNDITNVKNLSLKSDLRIYDSNTSFPNPFVVNKNNGNFSIGQDYATPLLTINETTSKTNVLRLQITQGTDGNAPVADYIAAAADTNGNVIWKPVSETTGAVRLQFNLQSTGLSADNSDTYTDVPGLSNYTYVAPSDGILMLQSILYSMITGPVTITTTPVMAKTQMKIFVNGMDIDNTELIATNTGANSADYQNGGTMLPETSNINVQIPVTKGQTYVISVQARTVEKLSSGGVGTLLELTA</sequence>
<organism evidence="2 3">
    <name type="scientific">Flavobacterium endoglycinae</name>
    <dbReference type="NCBI Taxonomy" id="2816357"/>
    <lineage>
        <taxon>Bacteria</taxon>
        <taxon>Pseudomonadati</taxon>
        <taxon>Bacteroidota</taxon>
        <taxon>Flavobacteriia</taxon>
        <taxon>Flavobacteriales</taxon>
        <taxon>Flavobacteriaceae</taxon>
        <taxon>Flavobacterium</taxon>
    </lineage>
</organism>
<gene>
    <name evidence="2" type="ORF">J0383_11425</name>
</gene>
<keyword evidence="1" id="KW-0732">Signal</keyword>
<dbReference type="EMBL" id="CP071448">
    <property type="protein sequence ID" value="QSW91388.1"/>
    <property type="molecule type" value="Genomic_DNA"/>
</dbReference>
<proteinExistence type="predicted"/>
<evidence type="ECO:0000313" key="3">
    <source>
        <dbReference type="Proteomes" id="UP000663440"/>
    </source>
</evidence>
<evidence type="ECO:0000313" key="2">
    <source>
        <dbReference type="EMBL" id="QSW91388.1"/>
    </source>
</evidence>
<dbReference type="RefSeq" id="WP_207298506.1">
    <property type="nucleotide sequence ID" value="NZ_CP071448.1"/>
</dbReference>
<protein>
    <submittedName>
        <fullName evidence="2">Uncharacterized protein</fullName>
    </submittedName>
</protein>
<keyword evidence="3" id="KW-1185">Reference proteome</keyword>
<name>A0ABX7QLT1_9FLAO</name>
<reference evidence="2 3" key="1">
    <citation type="submission" date="2021-03" db="EMBL/GenBank/DDBJ databases">
        <title>Flavobacterium kribbensis sp. nov, an endophytic bacteria, isolated from soybean.</title>
        <authorList>
            <person name="Lee J."/>
            <person name="Seo J."/>
        </authorList>
    </citation>
    <scope>NUCLEOTIDE SEQUENCE [LARGE SCALE GENOMIC DNA]</scope>
    <source>
        <strain evidence="2 3">BB8</strain>
    </source>
</reference>